<keyword evidence="1" id="KW-0489">Methyltransferase</keyword>
<gene>
    <name evidence="7" type="ORF">NQ314_007175</name>
</gene>
<accession>A0AAV8YTK0</accession>
<dbReference type="Proteomes" id="UP001162156">
    <property type="component" value="Unassembled WGS sequence"/>
</dbReference>
<keyword evidence="5" id="KW-0804">Transcription</keyword>
<keyword evidence="3" id="KW-0949">S-adenosyl-L-methionine</keyword>
<keyword evidence="4" id="KW-0805">Transcription regulation</keyword>
<dbReference type="PROSITE" id="PS51633">
    <property type="entry name" value="CXC"/>
    <property type="match status" value="1"/>
</dbReference>
<dbReference type="GO" id="GO:0003682">
    <property type="term" value="F:chromatin binding"/>
    <property type="evidence" value="ECO:0007669"/>
    <property type="project" value="TreeGrafter"/>
</dbReference>
<sequence length="104" mass="12246">MPIYYFAQKEAADIPSEESIRDYTPPRKKKKKHRLWSMHCRKIQLKKESNSNHVYNFTPCDHPGQNCDHNCPCIGAQNFCEKFCQCSSDCKCFFLIFKFQTTNA</sequence>
<dbReference type="InterPro" id="IPR026489">
    <property type="entry name" value="CXC_dom"/>
</dbReference>
<keyword evidence="2" id="KW-0808">Transferase</keyword>
<reference evidence="7" key="1">
    <citation type="journal article" date="2023" name="Insect Mol. Biol.">
        <title>Genome sequencing provides insights into the evolution of gene families encoding plant cell wall-degrading enzymes in longhorned beetles.</title>
        <authorList>
            <person name="Shin N.R."/>
            <person name="Okamura Y."/>
            <person name="Kirsch R."/>
            <person name="Pauchet Y."/>
        </authorList>
    </citation>
    <scope>NUCLEOTIDE SEQUENCE</scope>
    <source>
        <strain evidence="7">RBIC_L_NR</strain>
    </source>
</reference>
<dbReference type="GO" id="GO:0046976">
    <property type="term" value="F:histone H3K27 methyltransferase activity"/>
    <property type="evidence" value="ECO:0007669"/>
    <property type="project" value="TreeGrafter"/>
</dbReference>
<evidence type="ECO:0000256" key="2">
    <source>
        <dbReference type="ARBA" id="ARBA00022679"/>
    </source>
</evidence>
<dbReference type="PANTHER" id="PTHR45747:SF4">
    <property type="entry name" value="HISTONE-LYSINE N-METHYLTRANSFERASE E(Z)"/>
    <property type="match status" value="1"/>
</dbReference>
<evidence type="ECO:0000256" key="5">
    <source>
        <dbReference type="ARBA" id="ARBA00023163"/>
    </source>
</evidence>
<evidence type="ECO:0000256" key="1">
    <source>
        <dbReference type="ARBA" id="ARBA00022603"/>
    </source>
</evidence>
<feature type="domain" description="CXC" evidence="6">
    <location>
        <begin position="40"/>
        <end position="104"/>
    </location>
</feature>
<dbReference type="GO" id="GO:0032259">
    <property type="term" value="P:methylation"/>
    <property type="evidence" value="ECO:0007669"/>
    <property type="project" value="UniProtKB-KW"/>
</dbReference>
<evidence type="ECO:0000259" key="6">
    <source>
        <dbReference type="PROSITE" id="PS51633"/>
    </source>
</evidence>
<dbReference type="PANTHER" id="PTHR45747">
    <property type="entry name" value="HISTONE-LYSINE N-METHYLTRANSFERASE E(Z)"/>
    <property type="match status" value="1"/>
</dbReference>
<organism evidence="7 8">
    <name type="scientific">Rhamnusium bicolor</name>
    <dbReference type="NCBI Taxonomy" id="1586634"/>
    <lineage>
        <taxon>Eukaryota</taxon>
        <taxon>Metazoa</taxon>
        <taxon>Ecdysozoa</taxon>
        <taxon>Arthropoda</taxon>
        <taxon>Hexapoda</taxon>
        <taxon>Insecta</taxon>
        <taxon>Pterygota</taxon>
        <taxon>Neoptera</taxon>
        <taxon>Endopterygota</taxon>
        <taxon>Coleoptera</taxon>
        <taxon>Polyphaga</taxon>
        <taxon>Cucujiformia</taxon>
        <taxon>Chrysomeloidea</taxon>
        <taxon>Cerambycidae</taxon>
        <taxon>Lepturinae</taxon>
        <taxon>Rhagiini</taxon>
        <taxon>Rhamnusium</taxon>
    </lineage>
</organism>
<comment type="caution">
    <text evidence="7">The sequence shown here is derived from an EMBL/GenBank/DDBJ whole genome shotgun (WGS) entry which is preliminary data.</text>
</comment>
<dbReference type="InterPro" id="IPR045318">
    <property type="entry name" value="EZH1/2-like"/>
</dbReference>
<name>A0AAV8YTK0_9CUCU</name>
<dbReference type="GO" id="GO:0031507">
    <property type="term" value="P:heterochromatin formation"/>
    <property type="evidence" value="ECO:0007669"/>
    <property type="project" value="TreeGrafter"/>
</dbReference>
<dbReference type="AlphaFoldDB" id="A0AAV8YTK0"/>
<keyword evidence="8" id="KW-1185">Reference proteome</keyword>
<dbReference type="EMBL" id="JANEYF010001942">
    <property type="protein sequence ID" value="KAJ8953982.1"/>
    <property type="molecule type" value="Genomic_DNA"/>
</dbReference>
<evidence type="ECO:0000313" key="7">
    <source>
        <dbReference type="EMBL" id="KAJ8953982.1"/>
    </source>
</evidence>
<evidence type="ECO:0000256" key="3">
    <source>
        <dbReference type="ARBA" id="ARBA00022691"/>
    </source>
</evidence>
<dbReference type="GO" id="GO:0035098">
    <property type="term" value="C:ESC/E(Z) complex"/>
    <property type="evidence" value="ECO:0007669"/>
    <property type="project" value="TreeGrafter"/>
</dbReference>
<evidence type="ECO:0000313" key="8">
    <source>
        <dbReference type="Proteomes" id="UP001162156"/>
    </source>
</evidence>
<evidence type="ECO:0000256" key="4">
    <source>
        <dbReference type="ARBA" id="ARBA00023015"/>
    </source>
</evidence>
<protein>
    <recommendedName>
        <fullName evidence="6">CXC domain-containing protein</fullName>
    </recommendedName>
</protein>
<proteinExistence type="predicted"/>